<dbReference type="GO" id="GO:0031578">
    <property type="term" value="P:mitotic spindle orientation checkpoint signaling"/>
    <property type="evidence" value="ECO:0007669"/>
    <property type="project" value="TreeGrafter"/>
</dbReference>
<proteinExistence type="predicted"/>
<evidence type="ECO:0000313" key="4">
    <source>
        <dbReference type="Proteomes" id="UP001221413"/>
    </source>
</evidence>
<feature type="compositionally biased region" description="Polar residues" evidence="2">
    <location>
        <begin position="622"/>
        <end position="661"/>
    </location>
</feature>
<evidence type="ECO:0008006" key="5">
    <source>
        <dbReference type="Google" id="ProtNLM"/>
    </source>
</evidence>
<name>A0AAD6IYJ9_DREDA</name>
<dbReference type="Proteomes" id="UP001221413">
    <property type="component" value="Unassembled WGS sequence"/>
</dbReference>
<keyword evidence="4" id="KW-1185">Reference proteome</keyword>
<evidence type="ECO:0000256" key="1">
    <source>
        <dbReference type="SAM" id="Coils"/>
    </source>
</evidence>
<dbReference type="InterPro" id="IPR013889">
    <property type="entry name" value="Karyogamy_KAR9"/>
</dbReference>
<feature type="region of interest" description="Disordered" evidence="2">
    <location>
        <begin position="762"/>
        <end position="799"/>
    </location>
</feature>
<dbReference type="GO" id="GO:0005816">
    <property type="term" value="C:spindle pole body"/>
    <property type="evidence" value="ECO:0007669"/>
    <property type="project" value="TreeGrafter"/>
</dbReference>
<comment type="caution">
    <text evidence="3">The sequence shown here is derived from an EMBL/GenBank/DDBJ whole genome shotgun (WGS) entry which is preliminary data.</text>
</comment>
<organism evidence="3 4">
    <name type="scientific">Drechslerella dactyloides</name>
    <name type="common">Nematode-trapping fungus</name>
    <name type="synonym">Arthrobotrys dactyloides</name>
    <dbReference type="NCBI Taxonomy" id="74499"/>
    <lineage>
        <taxon>Eukaryota</taxon>
        <taxon>Fungi</taxon>
        <taxon>Dikarya</taxon>
        <taxon>Ascomycota</taxon>
        <taxon>Pezizomycotina</taxon>
        <taxon>Orbiliomycetes</taxon>
        <taxon>Orbiliales</taxon>
        <taxon>Orbiliaceae</taxon>
        <taxon>Drechslerella</taxon>
    </lineage>
</organism>
<dbReference type="PANTHER" id="PTHR37271">
    <property type="entry name" value="KARYOGAMY PROTEIN KAR9"/>
    <property type="match status" value="1"/>
</dbReference>
<dbReference type="GO" id="GO:0051293">
    <property type="term" value="P:establishment of spindle localization"/>
    <property type="evidence" value="ECO:0007669"/>
    <property type="project" value="TreeGrafter"/>
</dbReference>
<dbReference type="GO" id="GO:0043332">
    <property type="term" value="C:mating projection tip"/>
    <property type="evidence" value="ECO:0007669"/>
    <property type="project" value="TreeGrafter"/>
</dbReference>
<evidence type="ECO:0000313" key="3">
    <source>
        <dbReference type="EMBL" id="KAJ6261118.1"/>
    </source>
</evidence>
<feature type="region of interest" description="Disordered" evidence="2">
    <location>
        <begin position="525"/>
        <end position="750"/>
    </location>
</feature>
<feature type="region of interest" description="Disordered" evidence="2">
    <location>
        <begin position="82"/>
        <end position="110"/>
    </location>
</feature>
<dbReference type="GO" id="GO:0005938">
    <property type="term" value="C:cell cortex"/>
    <property type="evidence" value="ECO:0007669"/>
    <property type="project" value="TreeGrafter"/>
</dbReference>
<dbReference type="AlphaFoldDB" id="A0AAD6IYJ9"/>
<keyword evidence="1" id="KW-0175">Coiled coil</keyword>
<sequence>MSTYHPEAVSAWSDTHGAAYYRANGHKDDGMNTPPPPPPKDGIPDTLTPPSSAAFDSPSLRVSNYDDDENDDFQRYLAQSYREQEEQELQEPEYNGVADEEDSPAANGHSLNRAPSIYSLSRTSFAAQLSRLTSLSMPLGIDLRTEISSLPSARAGIEKLDAAYSQMNRWMRTAKTVLQGMDASDDVEWAAEGRKSLNDVEAAMKRFEGLVKVYVDSIEGIQDRPDIHTVDELSLKVVIDQMDLAVTQWKEVQDMLASVKAQVETAMEWTELWNSIMNDIQAELDACINCVFECEEKRYRVHAQENVDIDKLASIVESDGPRNSKPSPEREDMSSALLGLFARMQPLRASLDFLPMRISQFQYRAEEVFPTACEDLEMRREQLEKKWKALEKDADVLKKELGEDKWVVIFRNAGKQASTMMESVERTISRVKARTHDISNVIADATLLKLVENYETKRTHYGSAIERVLSIVNKGMQDRLTVNGEIIRLHSDLQAQWKTLEQEMQEVDTRLASIDFSQSQEILPTPASVSMIPDDLSSTSSVDNHHVYTNGNKSAGRHPKRQSIAVATPPSTGSRLPRLRSISASASLKSHLPLPGASPSPSNGARRSQGVPIISTPKPNPSLLSPTTSRGSSPSLTSRRLSYQTPPSRPSLSHKASNPGSNDGRPRWNSSTNTQGNGFGHNFKPLSATTPSPHRRDSMLTPNSTGGGSLRGLPKSVDLSPLASRTASSAKKYPPVSMKNKASHDSFSSVSSGVRLTKVDPGPAHGSAYSHVKSSGYGRPSSALSKNSPSKIPIPAPGSGVPTFIDHFEDVVRGETPELPNLNGSGRRPSAPSKRFSMPVISKKPGSVDLRPTVWK</sequence>
<feature type="coiled-coil region" evidence="1">
    <location>
        <begin position="373"/>
        <end position="400"/>
    </location>
</feature>
<evidence type="ECO:0000256" key="2">
    <source>
        <dbReference type="SAM" id="MobiDB-lite"/>
    </source>
</evidence>
<feature type="region of interest" description="Disordered" evidence="2">
    <location>
        <begin position="21"/>
        <end position="70"/>
    </location>
</feature>
<gene>
    <name evidence="3" type="ORF">Dda_3783</name>
</gene>
<accession>A0AAD6IYJ9</accession>
<protein>
    <recommendedName>
        <fullName evidence="5">Karyogamy protein</fullName>
    </recommendedName>
</protein>
<feature type="compositionally biased region" description="Polar residues" evidence="2">
    <location>
        <begin position="536"/>
        <end position="553"/>
    </location>
</feature>
<dbReference type="GO" id="GO:0030473">
    <property type="term" value="P:nuclear migration along microtubule"/>
    <property type="evidence" value="ECO:0007669"/>
    <property type="project" value="TreeGrafter"/>
</dbReference>
<dbReference type="Pfam" id="PF08580">
    <property type="entry name" value="KAR9"/>
    <property type="match status" value="1"/>
</dbReference>
<dbReference type="PANTHER" id="PTHR37271:SF1">
    <property type="entry name" value="KARYOGAMY PROTEIN KAR9"/>
    <property type="match status" value="1"/>
</dbReference>
<feature type="region of interest" description="Disordered" evidence="2">
    <location>
        <begin position="815"/>
        <end position="856"/>
    </location>
</feature>
<dbReference type="EMBL" id="JAQGDS010000004">
    <property type="protein sequence ID" value="KAJ6261118.1"/>
    <property type="molecule type" value="Genomic_DNA"/>
</dbReference>
<reference evidence="3" key="1">
    <citation type="submission" date="2023-01" db="EMBL/GenBank/DDBJ databases">
        <title>The chitinases involved in constricting ring structure development in the nematode-trapping fungus Drechslerella dactyloides.</title>
        <authorList>
            <person name="Wang R."/>
            <person name="Zhang L."/>
            <person name="Tang P."/>
            <person name="Li S."/>
            <person name="Liang L."/>
        </authorList>
    </citation>
    <scope>NUCLEOTIDE SEQUENCE</scope>
    <source>
        <strain evidence="3">YMF1.00031</strain>
    </source>
</reference>